<keyword evidence="1" id="KW-1133">Transmembrane helix</keyword>
<dbReference type="EMBL" id="MU853223">
    <property type="protein sequence ID" value="KAK4129270.1"/>
    <property type="molecule type" value="Genomic_DNA"/>
</dbReference>
<keyword evidence="1" id="KW-0812">Transmembrane</keyword>
<accession>A0AAN6UA47</accession>
<organism evidence="2 3">
    <name type="scientific">Parathielavia appendiculata</name>
    <dbReference type="NCBI Taxonomy" id="2587402"/>
    <lineage>
        <taxon>Eukaryota</taxon>
        <taxon>Fungi</taxon>
        <taxon>Dikarya</taxon>
        <taxon>Ascomycota</taxon>
        <taxon>Pezizomycotina</taxon>
        <taxon>Sordariomycetes</taxon>
        <taxon>Sordariomycetidae</taxon>
        <taxon>Sordariales</taxon>
        <taxon>Chaetomiaceae</taxon>
        <taxon>Parathielavia</taxon>
    </lineage>
</organism>
<name>A0AAN6UA47_9PEZI</name>
<protein>
    <submittedName>
        <fullName evidence="2">Uncharacterized protein</fullName>
    </submittedName>
</protein>
<keyword evidence="1" id="KW-0472">Membrane</keyword>
<keyword evidence="3" id="KW-1185">Reference proteome</keyword>
<reference evidence="2" key="1">
    <citation type="journal article" date="2023" name="Mol. Phylogenet. Evol.">
        <title>Genome-scale phylogeny and comparative genomics of the fungal order Sordariales.</title>
        <authorList>
            <person name="Hensen N."/>
            <person name="Bonometti L."/>
            <person name="Westerberg I."/>
            <person name="Brannstrom I.O."/>
            <person name="Guillou S."/>
            <person name="Cros-Aarteil S."/>
            <person name="Calhoun S."/>
            <person name="Haridas S."/>
            <person name="Kuo A."/>
            <person name="Mondo S."/>
            <person name="Pangilinan J."/>
            <person name="Riley R."/>
            <person name="LaButti K."/>
            <person name="Andreopoulos B."/>
            <person name="Lipzen A."/>
            <person name="Chen C."/>
            <person name="Yan M."/>
            <person name="Daum C."/>
            <person name="Ng V."/>
            <person name="Clum A."/>
            <person name="Steindorff A."/>
            <person name="Ohm R.A."/>
            <person name="Martin F."/>
            <person name="Silar P."/>
            <person name="Natvig D.O."/>
            <person name="Lalanne C."/>
            <person name="Gautier V."/>
            <person name="Ament-Velasquez S.L."/>
            <person name="Kruys A."/>
            <person name="Hutchinson M.I."/>
            <person name="Powell A.J."/>
            <person name="Barry K."/>
            <person name="Miller A.N."/>
            <person name="Grigoriev I.V."/>
            <person name="Debuchy R."/>
            <person name="Gladieux P."/>
            <person name="Hiltunen Thoren M."/>
            <person name="Johannesson H."/>
        </authorList>
    </citation>
    <scope>NUCLEOTIDE SEQUENCE</scope>
    <source>
        <strain evidence="2">CBS 731.68</strain>
    </source>
</reference>
<evidence type="ECO:0000313" key="3">
    <source>
        <dbReference type="Proteomes" id="UP001302602"/>
    </source>
</evidence>
<proteinExistence type="predicted"/>
<evidence type="ECO:0000313" key="2">
    <source>
        <dbReference type="EMBL" id="KAK4129270.1"/>
    </source>
</evidence>
<gene>
    <name evidence="2" type="ORF">N657DRAFT_639854</name>
</gene>
<dbReference type="RefSeq" id="XP_062653041.1">
    <property type="nucleotide sequence ID" value="XM_062791852.1"/>
</dbReference>
<sequence length="63" mass="7195">MADRRVLLRCPMSDLLCSARSRHESLNPPRRLLEIRTMTGWIGWKSILGALFLSGPYVAWPPT</sequence>
<evidence type="ECO:0000256" key="1">
    <source>
        <dbReference type="SAM" id="Phobius"/>
    </source>
</evidence>
<reference evidence="2" key="2">
    <citation type="submission" date="2023-05" db="EMBL/GenBank/DDBJ databases">
        <authorList>
            <consortium name="Lawrence Berkeley National Laboratory"/>
            <person name="Steindorff A."/>
            <person name="Hensen N."/>
            <person name="Bonometti L."/>
            <person name="Westerberg I."/>
            <person name="Brannstrom I.O."/>
            <person name="Guillou S."/>
            <person name="Cros-Aarteil S."/>
            <person name="Calhoun S."/>
            <person name="Haridas S."/>
            <person name="Kuo A."/>
            <person name="Mondo S."/>
            <person name="Pangilinan J."/>
            <person name="Riley R."/>
            <person name="Labutti K."/>
            <person name="Andreopoulos B."/>
            <person name="Lipzen A."/>
            <person name="Chen C."/>
            <person name="Yanf M."/>
            <person name="Daum C."/>
            <person name="Ng V."/>
            <person name="Clum A."/>
            <person name="Ohm R."/>
            <person name="Martin F."/>
            <person name="Silar P."/>
            <person name="Natvig D."/>
            <person name="Lalanne C."/>
            <person name="Gautier V."/>
            <person name="Ament-Velasquez S.L."/>
            <person name="Kruys A."/>
            <person name="Hutchinson M.I."/>
            <person name="Powell A.J."/>
            <person name="Barry K."/>
            <person name="Miller A.N."/>
            <person name="Grigoriev I.V."/>
            <person name="Debuchy R."/>
            <person name="Gladieux P."/>
            <person name="Thoren M.H."/>
            <person name="Johannesson H."/>
        </authorList>
    </citation>
    <scope>NUCLEOTIDE SEQUENCE</scope>
    <source>
        <strain evidence="2">CBS 731.68</strain>
    </source>
</reference>
<feature type="transmembrane region" description="Helical" evidence="1">
    <location>
        <begin position="41"/>
        <end position="60"/>
    </location>
</feature>
<dbReference type="GeneID" id="87828621"/>
<comment type="caution">
    <text evidence="2">The sequence shown here is derived from an EMBL/GenBank/DDBJ whole genome shotgun (WGS) entry which is preliminary data.</text>
</comment>
<dbReference type="AlphaFoldDB" id="A0AAN6UA47"/>
<dbReference type="Proteomes" id="UP001302602">
    <property type="component" value="Unassembled WGS sequence"/>
</dbReference>